<feature type="domain" description="Tr-type G" evidence="4">
    <location>
        <begin position="1"/>
        <end position="146"/>
    </location>
</feature>
<dbReference type="SUPFAM" id="SSF52540">
    <property type="entry name" value="P-loop containing nucleoside triphosphate hydrolases"/>
    <property type="match status" value="1"/>
</dbReference>
<dbReference type="PANTHER" id="PTHR43261:SF1">
    <property type="entry name" value="RIBOSOME-RELEASING FACTOR 2, MITOCHONDRIAL"/>
    <property type="match status" value="1"/>
</dbReference>
<dbReference type="GO" id="GO:0005525">
    <property type="term" value="F:GTP binding"/>
    <property type="evidence" value="ECO:0007669"/>
    <property type="project" value="UniProtKB-KW"/>
</dbReference>
<dbReference type="Gene3D" id="2.40.30.10">
    <property type="entry name" value="Translation factors"/>
    <property type="match status" value="1"/>
</dbReference>
<evidence type="ECO:0000313" key="5">
    <source>
        <dbReference type="EMBL" id="GAI18310.1"/>
    </source>
</evidence>
<keyword evidence="2" id="KW-0648">Protein biosynthesis</keyword>
<proteinExistence type="predicted"/>
<dbReference type="PROSITE" id="PS51722">
    <property type="entry name" value="G_TR_2"/>
    <property type="match status" value="1"/>
</dbReference>
<dbReference type="InterPro" id="IPR009000">
    <property type="entry name" value="Transl_B-barrel_sf"/>
</dbReference>
<reference evidence="5" key="1">
    <citation type="journal article" date="2014" name="Front. Microbiol.">
        <title>High frequency of phylogenetically diverse reductive dehalogenase-homologous genes in deep subseafloor sedimentary metagenomes.</title>
        <authorList>
            <person name="Kawai M."/>
            <person name="Futagami T."/>
            <person name="Toyoda A."/>
            <person name="Takaki Y."/>
            <person name="Nishi S."/>
            <person name="Hori S."/>
            <person name="Arai W."/>
            <person name="Tsubouchi T."/>
            <person name="Morono Y."/>
            <person name="Uchiyama I."/>
            <person name="Ito T."/>
            <person name="Fujiyama A."/>
            <person name="Inagaki F."/>
            <person name="Takami H."/>
        </authorList>
    </citation>
    <scope>NUCLEOTIDE SEQUENCE</scope>
    <source>
        <strain evidence="5">Expedition CK06-06</strain>
    </source>
</reference>
<keyword evidence="1" id="KW-0547">Nucleotide-binding</keyword>
<accession>X1MUB9</accession>
<evidence type="ECO:0000259" key="4">
    <source>
        <dbReference type="PROSITE" id="PS51722"/>
    </source>
</evidence>
<dbReference type="GO" id="GO:0032790">
    <property type="term" value="P:ribosome disassembly"/>
    <property type="evidence" value="ECO:0007669"/>
    <property type="project" value="TreeGrafter"/>
</dbReference>
<gene>
    <name evidence="5" type="ORF">S06H3_14391</name>
</gene>
<dbReference type="InterPro" id="IPR000795">
    <property type="entry name" value="T_Tr_GTP-bd_dom"/>
</dbReference>
<dbReference type="Gene3D" id="3.40.50.300">
    <property type="entry name" value="P-loop containing nucleotide triphosphate hydrolases"/>
    <property type="match status" value="1"/>
</dbReference>
<dbReference type="PANTHER" id="PTHR43261">
    <property type="entry name" value="TRANSLATION ELONGATION FACTOR G-RELATED"/>
    <property type="match status" value="1"/>
</dbReference>
<keyword evidence="3" id="KW-0342">GTP-binding</keyword>
<dbReference type="SUPFAM" id="SSF50447">
    <property type="entry name" value="Translation proteins"/>
    <property type="match status" value="1"/>
</dbReference>
<dbReference type="Pfam" id="PF00009">
    <property type="entry name" value="GTP_EFTU"/>
    <property type="match status" value="1"/>
</dbReference>
<evidence type="ECO:0000256" key="3">
    <source>
        <dbReference type="ARBA" id="ARBA00023134"/>
    </source>
</evidence>
<dbReference type="EMBL" id="BARV01007039">
    <property type="protein sequence ID" value="GAI18310.1"/>
    <property type="molecule type" value="Genomic_DNA"/>
</dbReference>
<comment type="caution">
    <text evidence="5">The sequence shown here is derived from an EMBL/GenBank/DDBJ whole genome shotgun (WGS) entry which is preliminary data.</text>
</comment>
<dbReference type="AlphaFoldDB" id="X1MUB9"/>
<dbReference type="GO" id="GO:0003924">
    <property type="term" value="F:GTPase activity"/>
    <property type="evidence" value="ECO:0007669"/>
    <property type="project" value="InterPro"/>
</dbReference>
<evidence type="ECO:0000256" key="1">
    <source>
        <dbReference type="ARBA" id="ARBA00022741"/>
    </source>
</evidence>
<protein>
    <recommendedName>
        <fullName evidence="4">Tr-type G domain-containing protein</fullName>
    </recommendedName>
</protein>
<dbReference type="GO" id="GO:0006412">
    <property type="term" value="P:translation"/>
    <property type="evidence" value="ECO:0007669"/>
    <property type="project" value="UniProtKB-KW"/>
</dbReference>
<sequence>MDKVGADFYHVVRMVEERLQAKPLPIGLPLGVENLFRGVIDLVENKAITFPDDPDLMPVVESIPESDRAIATEYREKLIEKLAESDNQIMQMYLEGQDIPVSLLKAAIRRATIANQVVPVLCGSALRGKGIRPLLDAVADYLPSPLDIPPIPATRLSDGAEIACRPNDKDPFAALVFKTVSDPFMGRLSYLRVYSGEVKAGAQVLNSTTGYPDTPLCKAARTPASMA</sequence>
<dbReference type="InterPro" id="IPR027417">
    <property type="entry name" value="P-loop_NTPase"/>
</dbReference>
<evidence type="ECO:0000256" key="2">
    <source>
        <dbReference type="ARBA" id="ARBA00022917"/>
    </source>
</evidence>
<name>X1MUB9_9ZZZZ</name>
<organism evidence="5">
    <name type="scientific">marine sediment metagenome</name>
    <dbReference type="NCBI Taxonomy" id="412755"/>
    <lineage>
        <taxon>unclassified sequences</taxon>
        <taxon>metagenomes</taxon>
        <taxon>ecological metagenomes</taxon>
    </lineage>
</organism>